<dbReference type="RefSeq" id="WP_110391400.1">
    <property type="nucleotide sequence ID" value="NZ_CALCOA010000148.1"/>
</dbReference>
<dbReference type="PANTHER" id="PTHR30558:SF3">
    <property type="entry name" value="BIOPOLYMER TRANSPORT PROTEIN EXBD-RELATED"/>
    <property type="match status" value="1"/>
</dbReference>
<comment type="similarity">
    <text evidence="2 7">Belongs to the ExbD/TolR family.</text>
</comment>
<evidence type="ECO:0000256" key="1">
    <source>
        <dbReference type="ARBA" id="ARBA00004162"/>
    </source>
</evidence>
<dbReference type="EMBL" id="QJKI01000017">
    <property type="protein sequence ID" value="PXX77438.1"/>
    <property type="molecule type" value="Genomic_DNA"/>
</dbReference>
<protein>
    <submittedName>
        <fullName evidence="9">Biopolymer transport protein ExbD</fullName>
    </submittedName>
</protein>
<sequence length="137" mass="14620">MNFSRGRKREEPEINFIPLIDLLLVILIFLMVTTTYNRFAELKINLPTASADAPQEKPLEIRVAVNPAGEYLVNQQPVAANALGDALKAAAGGQADPSVVIQADGKAPHQAVVTVMEAARQASLSKLTFATQAPAAQ</sequence>
<keyword evidence="3" id="KW-1003">Cell membrane</keyword>
<accession>A0A318KLA5</accession>
<evidence type="ECO:0000256" key="3">
    <source>
        <dbReference type="ARBA" id="ARBA00022475"/>
    </source>
</evidence>
<evidence type="ECO:0000313" key="9">
    <source>
        <dbReference type="EMBL" id="PXX77438.1"/>
    </source>
</evidence>
<dbReference type="AlphaFoldDB" id="A0A318KLA5"/>
<dbReference type="GO" id="GO:0022857">
    <property type="term" value="F:transmembrane transporter activity"/>
    <property type="evidence" value="ECO:0007669"/>
    <property type="project" value="InterPro"/>
</dbReference>
<feature type="transmembrane region" description="Helical" evidence="8">
    <location>
        <begin position="16"/>
        <end position="36"/>
    </location>
</feature>
<keyword evidence="4 7" id="KW-0812">Transmembrane</keyword>
<evidence type="ECO:0000256" key="2">
    <source>
        <dbReference type="ARBA" id="ARBA00005811"/>
    </source>
</evidence>
<comment type="caution">
    <text evidence="9">The sequence shown here is derived from an EMBL/GenBank/DDBJ whole genome shotgun (WGS) entry which is preliminary data.</text>
</comment>
<reference evidence="9 10" key="1">
    <citation type="submission" date="2018-05" db="EMBL/GenBank/DDBJ databases">
        <title>Genomic Encyclopedia of Type Strains, Phase IV (KMG-IV): sequencing the most valuable type-strain genomes for metagenomic binning, comparative biology and taxonomic classification.</title>
        <authorList>
            <person name="Goeker M."/>
        </authorList>
    </citation>
    <scope>NUCLEOTIDE SEQUENCE [LARGE SCALE GENOMIC DNA]</scope>
    <source>
        <strain evidence="9 10">DSM 29661</strain>
    </source>
</reference>
<evidence type="ECO:0000256" key="6">
    <source>
        <dbReference type="ARBA" id="ARBA00023136"/>
    </source>
</evidence>
<keyword evidence="7" id="KW-0813">Transport</keyword>
<dbReference type="GO" id="GO:0015031">
    <property type="term" value="P:protein transport"/>
    <property type="evidence" value="ECO:0007669"/>
    <property type="project" value="UniProtKB-KW"/>
</dbReference>
<organism evidence="9 10">
    <name type="scientific">Rivihabitans pingtungensis</name>
    <dbReference type="NCBI Taxonomy" id="1054498"/>
    <lineage>
        <taxon>Bacteria</taxon>
        <taxon>Pseudomonadati</taxon>
        <taxon>Pseudomonadota</taxon>
        <taxon>Betaproteobacteria</taxon>
        <taxon>Neisseriales</taxon>
        <taxon>Aquaspirillaceae</taxon>
        <taxon>Rivihabitans</taxon>
    </lineage>
</organism>
<comment type="subcellular location">
    <subcellularLocation>
        <location evidence="1">Cell membrane</location>
        <topology evidence="1">Single-pass membrane protein</topology>
    </subcellularLocation>
    <subcellularLocation>
        <location evidence="7">Cell membrane</location>
        <topology evidence="7">Single-pass type II membrane protein</topology>
    </subcellularLocation>
</comment>
<evidence type="ECO:0000256" key="5">
    <source>
        <dbReference type="ARBA" id="ARBA00022989"/>
    </source>
</evidence>
<evidence type="ECO:0000313" key="10">
    <source>
        <dbReference type="Proteomes" id="UP000247555"/>
    </source>
</evidence>
<dbReference type="GO" id="GO:0005886">
    <property type="term" value="C:plasma membrane"/>
    <property type="evidence" value="ECO:0007669"/>
    <property type="project" value="UniProtKB-SubCell"/>
</dbReference>
<evidence type="ECO:0000256" key="7">
    <source>
        <dbReference type="RuleBase" id="RU003879"/>
    </source>
</evidence>
<keyword evidence="7" id="KW-0653">Protein transport</keyword>
<dbReference type="Proteomes" id="UP000247555">
    <property type="component" value="Unassembled WGS sequence"/>
</dbReference>
<keyword evidence="10" id="KW-1185">Reference proteome</keyword>
<dbReference type="Pfam" id="PF02472">
    <property type="entry name" value="ExbD"/>
    <property type="match status" value="1"/>
</dbReference>
<name>A0A318KLA5_9NEIS</name>
<evidence type="ECO:0000256" key="4">
    <source>
        <dbReference type="ARBA" id="ARBA00022692"/>
    </source>
</evidence>
<gene>
    <name evidence="9" type="ORF">DFR34_11743</name>
</gene>
<dbReference type="PANTHER" id="PTHR30558">
    <property type="entry name" value="EXBD MEMBRANE COMPONENT OF PMF-DRIVEN MACROMOLECULE IMPORT SYSTEM"/>
    <property type="match status" value="1"/>
</dbReference>
<keyword evidence="6 8" id="KW-0472">Membrane</keyword>
<keyword evidence="5 8" id="KW-1133">Transmembrane helix</keyword>
<dbReference type="OrthoDB" id="424972at2"/>
<dbReference type="Gene3D" id="3.30.420.270">
    <property type="match status" value="1"/>
</dbReference>
<evidence type="ECO:0000256" key="8">
    <source>
        <dbReference type="SAM" id="Phobius"/>
    </source>
</evidence>
<dbReference type="InterPro" id="IPR003400">
    <property type="entry name" value="ExbD"/>
</dbReference>
<proteinExistence type="inferred from homology"/>